<dbReference type="EMBL" id="OX465078">
    <property type="protein sequence ID" value="CAI9273843.1"/>
    <property type="molecule type" value="Genomic_DNA"/>
</dbReference>
<dbReference type="GO" id="GO:0006886">
    <property type="term" value="P:intracellular protein transport"/>
    <property type="evidence" value="ECO:0007669"/>
    <property type="project" value="InterPro"/>
</dbReference>
<dbReference type="InterPro" id="IPR016460">
    <property type="entry name" value="COPB1"/>
</dbReference>
<keyword evidence="3" id="KW-1185">Reference proteome</keyword>
<protein>
    <submittedName>
        <fullName evidence="2">Uncharacterized protein</fullName>
    </submittedName>
</protein>
<dbReference type="GO" id="GO:0006891">
    <property type="term" value="P:intra-Golgi vesicle-mediated transport"/>
    <property type="evidence" value="ECO:0007669"/>
    <property type="project" value="TreeGrafter"/>
</dbReference>
<reference evidence="2" key="1">
    <citation type="submission" date="2023-04" db="EMBL/GenBank/DDBJ databases">
        <authorList>
            <person name="Vijverberg K."/>
            <person name="Xiong W."/>
            <person name="Schranz E."/>
        </authorList>
    </citation>
    <scope>NUCLEOTIDE SEQUENCE</scope>
</reference>
<name>A0AA35YH79_LACSI</name>
<organism evidence="2 3">
    <name type="scientific">Lactuca saligna</name>
    <name type="common">Willowleaf lettuce</name>
    <dbReference type="NCBI Taxonomy" id="75948"/>
    <lineage>
        <taxon>Eukaryota</taxon>
        <taxon>Viridiplantae</taxon>
        <taxon>Streptophyta</taxon>
        <taxon>Embryophyta</taxon>
        <taxon>Tracheophyta</taxon>
        <taxon>Spermatophyta</taxon>
        <taxon>Magnoliopsida</taxon>
        <taxon>eudicotyledons</taxon>
        <taxon>Gunneridae</taxon>
        <taxon>Pentapetalae</taxon>
        <taxon>asterids</taxon>
        <taxon>campanulids</taxon>
        <taxon>Asterales</taxon>
        <taxon>Asteraceae</taxon>
        <taxon>Cichorioideae</taxon>
        <taxon>Cichorieae</taxon>
        <taxon>Lactucinae</taxon>
        <taxon>Lactuca</taxon>
    </lineage>
</organism>
<proteinExistence type="predicted"/>
<dbReference type="PANTHER" id="PTHR10635">
    <property type="entry name" value="COATOMER SUBUNIT BETA"/>
    <property type="match status" value="1"/>
</dbReference>
<gene>
    <name evidence="1" type="ORF">LSALG_LOCUS13965</name>
    <name evidence="2" type="ORF">LSALG_LOCUS13968</name>
</gene>
<evidence type="ECO:0000313" key="1">
    <source>
        <dbReference type="EMBL" id="CAI9273842.1"/>
    </source>
</evidence>
<dbReference type="GO" id="GO:0030126">
    <property type="term" value="C:COPI vesicle coat"/>
    <property type="evidence" value="ECO:0007669"/>
    <property type="project" value="TreeGrafter"/>
</dbReference>
<dbReference type="GO" id="GO:0006888">
    <property type="term" value="P:endoplasmic reticulum to Golgi vesicle-mediated transport"/>
    <property type="evidence" value="ECO:0007669"/>
    <property type="project" value="TreeGrafter"/>
</dbReference>
<dbReference type="Proteomes" id="UP001177003">
    <property type="component" value="Chromosome 2"/>
</dbReference>
<dbReference type="AlphaFoldDB" id="A0AA35YH79"/>
<accession>A0AA35YH79</accession>
<sequence>MESKSGSHQILKDRDKNRVEDLHGMFTNLQLTRKLIRCSKNGRMNSMSLHMLLLYNRFVILLLKVRTHIIFFIEAMVTKLVLCLTEVQMLKSEVNRVSTQVLLIVVSMVQLSQFSFLPHPIDSDSYDRIVVCVRLLCNRNEDMKKIWLQSCCESFVQMLVEKHMRETEETKAKALVSHGQPDALIDFYHLKSRKEPESCLDAHQALAKMLQLNGIKYVYVDDLMDDIGEIPILFEWNHEFQFCWNEIMNSNYVGIT</sequence>
<evidence type="ECO:0000313" key="2">
    <source>
        <dbReference type="EMBL" id="CAI9273843.1"/>
    </source>
</evidence>
<evidence type="ECO:0000313" key="3">
    <source>
        <dbReference type="Proteomes" id="UP001177003"/>
    </source>
</evidence>
<dbReference type="EMBL" id="OX465078">
    <property type="protein sequence ID" value="CAI9273842.1"/>
    <property type="molecule type" value="Genomic_DNA"/>
</dbReference>
<dbReference type="PANTHER" id="PTHR10635:SF0">
    <property type="entry name" value="COATOMER SUBUNIT BETA"/>
    <property type="match status" value="1"/>
</dbReference>